<sequence length="129" mass="13404">MQHGFKWTATLILIGVAGTVACSSGESGAAPEDRASDSLRSEEPSHESPTPGAQATAAEDPDPTCGQLGQPCCDWSCDADSGARCHPSTRTCEFACGFRGEACCRDASGVGHCYDDSSCSWSPPPTQCR</sequence>
<name>A0ABZ2K294_9BACT</name>
<evidence type="ECO:0000313" key="2">
    <source>
        <dbReference type="EMBL" id="WXA92853.1"/>
    </source>
</evidence>
<dbReference type="RefSeq" id="WP_394843453.1">
    <property type="nucleotide sequence ID" value="NZ_CP089982.1"/>
</dbReference>
<organism evidence="2 3">
    <name type="scientific">Pendulispora brunnea</name>
    <dbReference type="NCBI Taxonomy" id="2905690"/>
    <lineage>
        <taxon>Bacteria</taxon>
        <taxon>Pseudomonadati</taxon>
        <taxon>Myxococcota</taxon>
        <taxon>Myxococcia</taxon>
        <taxon>Myxococcales</taxon>
        <taxon>Sorangiineae</taxon>
        <taxon>Pendulisporaceae</taxon>
        <taxon>Pendulispora</taxon>
    </lineage>
</organism>
<feature type="compositionally biased region" description="Basic and acidic residues" evidence="1">
    <location>
        <begin position="31"/>
        <end position="46"/>
    </location>
</feature>
<reference evidence="2 3" key="1">
    <citation type="submission" date="2021-12" db="EMBL/GenBank/DDBJ databases">
        <title>Discovery of the Pendulisporaceae a myxobacterial family with distinct sporulation behavior and unique specialized metabolism.</title>
        <authorList>
            <person name="Garcia R."/>
            <person name="Popoff A."/>
            <person name="Bader C.D."/>
            <person name="Loehr J."/>
            <person name="Walesch S."/>
            <person name="Walt C."/>
            <person name="Boldt J."/>
            <person name="Bunk B."/>
            <person name="Haeckl F.J.F.P.J."/>
            <person name="Gunesch A.P."/>
            <person name="Birkelbach J."/>
            <person name="Nuebel U."/>
            <person name="Pietschmann T."/>
            <person name="Bach T."/>
            <person name="Mueller R."/>
        </authorList>
    </citation>
    <scope>NUCLEOTIDE SEQUENCE [LARGE SCALE GENOMIC DNA]</scope>
    <source>
        <strain evidence="2 3">MSr12523</strain>
    </source>
</reference>
<feature type="region of interest" description="Disordered" evidence="1">
    <location>
        <begin position="22"/>
        <end position="66"/>
    </location>
</feature>
<evidence type="ECO:0000256" key="1">
    <source>
        <dbReference type="SAM" id="MobiDB-lite"/>
    </source>
</evidence>
<keyword evidence="3" id="KW-1185">Reference proteome</keyword>
<dbReference type="Proteomes" id="UP001379533">
    <property type="component" value="Chromosome"/>
</dbReference>
<proteinExistence type="predicted"/>
<dbReference type="EMBL" id="CP089982">
    <property type="protein sequence ID" value="WXA92853.1"/>
    <property type="molecule type" value="Genomic_DNA"/>
</dbReference>
<evidence type="ECO:0000313" key="3">
    <source>
        <dbReference type="Proteomes" id="UP001379533"/>
    </source>
</evidence>
<dbReference type="PROSITE" id="PS51257">
    <property type="entry name" value="PROKAR_LIPOPROTEIN"/>
    <property type="match status" value="1"/>
</dbReference>
<accession>A0ABZ2K294</accession>
<gene>
    <name evidence="2" type="ORF">LZC95_41195</name>
</gene>
<protein>
    <submittedName>
        <fullName evidence="2">Uncharacterized protein</fullName>
    </submittedName>
</protein>